<evidence type="ECO:0000256" key="1">
    <source>
        <dbReference type="SAM" id="Phobius"/>
    </source>
</evidence>
<keyword evidence="1" id="KW-0472">Membrane</keyword>
<keyword evidence="3" id="KW-1185">Reference proteome</keyword>
<protein>
    <submittedName>
        <fullName evidence="2">Uncharacterized protein</fullName>
    </submittedName>
</protein>
<accession>A0ABR4E667</accession>
<evidence type="ECO:0000313" key="2">
    <source>
        <dbReference type="EMBL" id="KAL2277918.1"/>
    </source>
</evidence>
<reference evidence="2 3" key="1">
    <citation type="submission" date="2024-03" db="EMBL/GenBank/DDBJ databases">
        <title>A high-quality draft genome sequence of Diaporthe vaccinii, a causative agent of upright dieback and viscid rot disease in cranberry plants.</title>
        <authorList>
            <person name="Sarrasin M."/>
            <person name="Lang B.F."/>
            <person name="Burger G."/>
        </authorList>
    </citation>
    <scope>NUCLEOTIDE SEQUENCE [LARGE SCALE GENOMIC DNA]</scope>
    <source>
        <strain evidence="2 3">IS7</strain>
    </source>
</reference>
<keyword evidence="1" id="KW-0812">Transmembrane</keyword>
<dbReference type="Proteomes" id="UP001600888">
    <property type="component" value="Unassembled WGS sequence"/>
</dbReference>
<gene>
    <name evidence="2" type="ORF">FJTKL_15053</name>
</gene>
<evidence type="ECO:0000313" key="3">
    <source>
        <dbReference type="Proteomes" id="UP001600888"/>
    </source>
</evidence>
<name>A0ABR4E667_9PEZI</name>
<comment type="caution">
    <text evidence="2">The sequence shown here is derived from an EMBL/GenBank/DDBJ whole genome shotgun (WGS) entry which is preliminary data.</text>
</comment>
<dbReference type="EMBL" id="JBAWTH010000092">
    <property type="protein sequence ID" value="KAL2277918.1"/>
    <property type="molecule type" value="Genomic_DNA"/>
</dbReference>
<sequence>MMKGRGWGARKQPRAAFLCFSRQLVRPGGVQFTQSGQGIESSCFDLPVRSRVCNCILSRMSLGSFASEPHLLVGIIYMLLMLLSLDPSTPTTMPSFATPSSTSLFA</sequence>
<feature type="transmembrane region" description="Helical" evidence="1">
    <location>
        <begin position="69"/>
        <end position="85"/>
    </location>
</feature>
<keyword evidence="1" id="KW-1133">Transmembrane helix</keyword>
<proteinExistence type="predicted"/>
<organism evidence="2 3">
    <name type="scientific">Diaporthe vaccinii</name>
    <dbReference type="NCBI Taxonomy" id="105482"/>
    <lineage>
        <taxon>Eukaryota</taxon>
        <taxon>Fungi</taxon>
        <taxon>Dikarya</taxon>
        <taxon>Ascomycota</taxon>
        <taxon>Pezizomycotina</taxon>
        <taxon>Sordariomycetes</taxon>
        <taxon>Sordariomycetidae</taxon>
        <taxon>Diaporthales</taxon>
        <taxon>Diaporthaceae</taxon>
        <taxon>Diaporthe</taxon>
        <taxon>Diaporthe eres species complex</taxon>
    </lineage>
</organism>